<proteinExistence type="predicted"/>
<dbReference type="HOGENOM" id="CLU_189760_1_0_9"/>
<dbReference type="AlphaFoldDB" id="I3DZH0"/>
<dbReference type="OrthoDB" id="1683573at2"/>
<dbReference type="InterPro" id="IPR025619">
    <property type="entry name" value="YlzJ"/>
</dbReference>
<accession>I3DZH0</accession>
<dbReference type="EMBL" id="CP007739">
    <property type="protein sequence ID" value="AIE59710.1"/>
    <property type="molecule type" value="Genomic_DNA"/>
</dbReference>
<organism evidence="1 2">
    <name type="scientific">Bacillus methanolicus (strain MGA3 / ATCC 53907)</name>
    <dbReference type="NCBI Taxonomy" id="796606"/>
    <lineage>
        <taxon>Bacteria</taxon>
        <taxon>Bacillati</taxon>
        <taxon>Bacillota</taxon>
        <taxon>Bacilli</taxon>
        <taxon>Bacillales</taxon>
        <taxon>Bacillaceae</taxon>
        <taxon>Bacillus</taxon>
    </lineage>
</organism>
<dbReference type="RefSeq" id="WP_003349136.1">
    <property type="nucleotide sequence ID" value="NZ_ADWW01000004.1"/>
</dbReference>
<reference evidence="1 2" key="1">
    <citation type="journal article" date="2015" name="BMC Genomics">
        <title>Transcriptome analysis of thermophilic methylotrophic Bacillus methanolicus MGA3 using RNA-sequencing provides detailed insights into its previously uncharted transcriptional landscape.</title>
        <authorList>
            <person name="Irla M."/>
            <person name="Neshat A."/>
            <person name="Brautaset T."/>
            <person name="Ruckert C."/>
            <person name="Kalinowski J."/>
            <person name="Wendisch V.F."/>
        </authorList>
    </citation>
    <scope>NUCLEOTIDE SEQUENCE [LARGE SCALE GENOMIC DNA]</scope>
    <source>
        <strain evidence="2">MGA3 / ATCC 53907</strain>
    </source>
</reference>
<dbReference type="eggNOG" id="ENOG5033ACS">
    <property type="taxonomic scope" value="Bacteria"/>
</dbReference>
<evidence type="ECO:0000313" key="1">
    <source>
        <dbReference type="EMBL" id="AIE59710.1"/>
    </source>
</evidence>
<protein>
    <submittedName>
        <fullName evidence="1">Uncharacterized protein</fullName>
    </submittedName>
</protein>
<name>I3DZH0_BACMM</name>
<sequence length="70" mass="8276">MILYTMMPHELIFTSEAQEFGRQRTVNFNGIPLLVELEDDHSFRIIRILSSDPKHYLDSRCKPGEKISYF</sequence>
<dbReference type="Pfam" id="PF14035">
    <property type="entry name" value="YlzJ"/>
    <property type="match status" value="1"/>
</dbReference>
<gene>
    <name evidence="1" type="ORF">BMMGA3_06410</name>
</gene>
<evidence type="ECO:0000313" key="2">
    <source>
        <dbReference type="Proteomes" id="UP000027602"/>
    </source>
</evidence>
<dbReference type="STRING" id="796606.BMMGA3_06410"/>
<keyword evidence="2" id="KW-1185">Reference proteome</keyword>
<dbReference type="Proteomes" id="UP000027602">
    <property type="component" value="Chromosome"/>
</dbReference>
<dbReference type="KEGG" id="bmet:BMMGA3_06410"/>